<reference evidence="2" key="1">
    <citation type="submission" date="2019-06" db="EMBL/GenBank/DDBJ databases">
        <authorList>
            <consortium name="Wellcome Sanger Institute Data Sharing"/>
        </authorList>
    </citation>
    <scope>NUCLEOTIDE SEQUENCE [LARGE SCALE GENOMIC DNA]</scope>
</reference>
<feature type="domain" description="Cyclin N-terminal" evidence="1">
    <location>
        <begin position="2"/>
        <end position="97"/>
    </location>
</feature>
<proteinExistence type="predicted"/>
<reference evidence="2" key="2">
    <citation type="submission" date="2025-08" db="UniProtKB">
        <authorList>
            <consortium name="Ensembl"/>
        </authorList>
    </citation>
    <scope>IDENTIFICATION</scope>
</reference>
<evidence type="ECO:0000313" key="2">
    <source>
        <dbReference type="Ensembl" id="ENSSORP00005026750.1"/>
    </source>
</evidence>
<keyword evidence="3" id="KW-1185">Reference proteome</keyword>
<evidence type="ECO:0000313" key="3">
    <source>
        <dbReference type="Proteomes" id="UP000472271"/>
    </source>
</evidence>
<organism evidence="2 3">
    <name type="scientific">Sphaeramia orbicularis</name>
    <name type="common">orbiculate cardinalfish</name>
    <dbReference type="NCBI Taxonomy" id="375764"/>
    <lineage>
        <taxon>Eukaryota</taxon>
        <taxon>Metazoa</taxon>
        <taxon>Chordata</taxon>
        <taxon>Craniata</taxon>
        <taxon>Vertebrata</taxon>
        <taxon>Euteleostomi</taxon>
        <taxon>Actinopterygii</taxon>
        <taxon>Neopterygii</taxon>
        <taxon>Teleostei</taxon>
        <taxon>Neoteleostei</taxon>
        <taxon>Acanthomorphata</taxon>
        <taxon>Gobiaria</taxon>
        <taxon>Kurtiformes</taxon>
        <taxon>Apogonoidei</taxon>
        <taxon>Apogonidae</taxon>
        <taxon>Apogoninae</taxon>
        <taxon>Sphaeramia</taxon>
    </lineage>
</organism>
<dbReference type="PANTHER" id="PTHR21615">
    <property type="entry name" value="CYCLIN N-TERMINAL DOMAIN-CONTAINING PROTEIN 1"/>
    <property type="match status" value="1"/>
</dbReference>
<name>A0A673AAZ3_9TELE</name>
<protein>
    <submittedName>
        <fullName evidence="2">Cyclin N-terminal domain containing 1</fullName>
    </submittedName>
</protein>
<dbReference type="InterPro" id="IPR006671">
    <property type="entry name" value="Cyclin_N"/>
</dbReference>
<dbReference type="PANTHER" id="PTHR21615:SF2">
    <property type="entry name" value="CYCLIN N-TERMINAL DOMAIN-CONTAINING PROTEIN 1"/>
    <property type="match status" value="1"/>
</dbReference>
<evidence type="ECO:0000259" key="1">
    <source>
        <dbReference type="Pfam" id="PF00134"/>
    </source>
</evidence>
<dbReference type="Gene3D" id="1.10.472.10">
    <property type="entry name" value="Cyclin-like"/>
    <property type="match status" value="2"/>
</dbReference>
<dbReference type="Pfam" id="PF00134">
    <property type="entry name" value="Cyclin_N"/>
    <property type="match status" value="1"/>
</dbReference>
<accession>A0A673AAZ3</accession>
<dbReference type="GO" id="GO:0007131">
    <property type="term" value="P:reciprocal meiotic recombination"/>
    <property type="evidence" value="ECO:0007669"/>
    <property type="project" value="TreeGrafter"/>
</dbReference>
<reference evidence="2" key="3">
    <citation type="submission" date="2025-09" db="UniProtKB">
        <authorList>
            <consortium name="Ensembl"/>
        </authorList>
    </citation>
    <scope>IDENTIFICATION</scope>
</reference>
<dbReference type="InParanoid" id="A0A673AAZ3"/>
<dbReference type="InterPro" id="IPR036915">
    <property type="entry name" value="Cyclin-like_sf"/>
</dbReference>
<dbReference type="GO" id="GO:0035861">
    <property type="term" value="C:site of double-strand break"/>
    <property type="evidence" value="ECO:0007669"/>
    <property type="project" value="TreeGrafter"/>
</dbReference>
<dbReference type="SUPFAM" id="SSF47954">
    <property type="entry name" value="Cyclin-like"/>
    <property type="match status" value="1"/>
</dbReference>
<dbReference type="Ensembl" id="ENSSORT00005027532.1">
    <property type="protein sequence ID" value="ENSSORP00005026750.1"/>
    <property type="gene ID" value="ENSSORG00005012813.1"/>
</dbReference>
<dbReference type="AlphaFoldDB" id="A0A673AAZ3"/>
<sequence length="251" mass="28413">MAKKLSLDPLAGYHAIELLQRSQSMNYEDTVFNNLKDKFPLIIFSCVQLASKMSLHSEIIDNNTAVRFLHSVGHSVTKQTLLESELMVLKGLDFRLNVSNPLTYVEILLEVLGHNEPSTPVEQLYDLCHHILRFVSLEKTAIYDSLLVTSTKCLHPSVKQREKFVTVTEDRMLLAVGVVAVASYIHHVNKWEQVSVNIVFVYCRSRFCSEYFNVLQIVGGLNLITGISRRSIIDFAHVTLMHIVSPLLSVT</sequence>
<dbReference type="Proteomes" id="UP000472271">
    <property type="component" value="Chromosome 19"/>
</dbReference>